<evidence type="ECO:0000313" key="2">
    <source>
        <dbReference type="EMBL" id="DAE04333.1"/>
    </source>
</evidence>
<feature type="compositionally biased region" description="Basic and acidic residues" evidence="1">
    <location>
        <begin position="407"/>
        <end position="416"/>
    </location>
</feature>
<dbReference type="Pfam" id="PF06152">
    <property type="entry name" value="Phage_min_cap2"/>
    <property type="match status" value="1"/>
</dbReference>
<feature type="region of interest" description="Disordered" evidence="1">
    <location>
        <begin position="282"/>
        <end position="307"/>
    </location>
</feature>
<sequence>MLSPEYLLRVSEGAEEIAERLHQDIVKRLIQRIVARLERGDDYILTPIDKYQLETLKQAGFLMKDIEKEIAAKTKLQRAEIRAAFEDAGIRSYAYDSRVYEAAGLATKPLTQSPQYIRMMQRAYEATLGEWRNFSRTTAGEAYRRFIVECDRAYYSVQSGAISYTQAFREAINRIADEGVVVAYRDKDGNITRRDTIETATLRNIRTGISQSCAEITNARMEEMDWDILLVSAHLGARYTEKNDYTNHFWWQGKFYSKSGKDERFPPFSVCGQGDVQGINGANCRHSYSPGDGETNPFSDYDSEENKKAYDLSQKQRQLENRIRHTKRQVMAIKEGRDYAEHPDHKAALDEDYKKKAAKLERQNKEYKDFCEQNGLKTRQERLTIAKWDRQQAAEARGAAARYKNSRSTEPREKPDTSTVEISVGSPLTESSSGAKIEEAKRKEIIPISERAISDVPEVKISGYTDEQCKTIQEQHKELLRYARDNNDSGEVAFVFREGLTDRKIVVGTDTEIDLGRSTVGNGFNQFVMHNHPRGSSFSKMDIGEWAGHDEIRTMSIIKNNGCVEIITKNSSFDKTIAMIDFKRAMKKCNNDIDKAIAKFLSKGDGFEWIKKDR</sequence>
<reference evidence="2" key="1">
    <citation type="journal article" date="2021" name="Proc. Natl. Acad. Sci. U.S.A.">
        <title>A Catalog of Tens of Thousands of Viruses from Human Metagenomes Reveals Hidden Associations with Chronic Diseases.</title>
        <authorList>
            <person name="Tisza M.J."/>
            <person name="Buck C.B."/>
        </authorList>
    </citation>
    <scope>NUCLEOTIDE SEQUENCE</scope>
    <source>
        <strain evidence="2">Ctc6d98</strain>
    </source>
</reference>
<dbReference type="EMBL" id="BK015386">
    <property type="protein sequence ID" value="DAE04333.1"/>
    <property type="molecule type" value="Genomic_DNA"/>
</dbReference>
<proteinExistence type="predicted"/>
<accession>A0A8S5PCJ8</accession>
<dbReference type="GO" id="GO:0005198">
    <property type="term" value="F:structural molecule activity"/>
    <property type="evidence" value="ECO:0007669"/>
    <property type="project" value="InterPro"/>
</dbReference>
<protein>
    <submittedName>
        <fullName evidence="2">Minor capsid protein</fullName>
    </submittedName>
</protein>
<organism evidence="2">
    <name type="scientific">Siphoviridae sp. ctc6d98</name>
    <dbReference type="NCBI Taxonomy" id="2825569"/>
    <lineage>
        <taxon>Viruses</taxon>
        <taxon>Duplodnaviria</taxon>
        <taxon>Heunggongvirae</taxon>
        <taxon>Uroviricota</taxon>
        <taxon>Caudoviricetes</taxon>
    </lineage>
</organism>
<evidence type="ECO:0000256" key="1">
    <source>
        <dbReference type="SAM" id="MobiDB-lite"/>
    </source>
</evidence>
<feature type="compositionally biased region" description="Polar residues" evidence="1">
    <location>
        <begin position="417"/>
        <end position="434"/>
    </location>
</feature>
<name>A0A8S5PCJ8_9CAUD</name>
<dbReference type="InterPro" id="IPR009319">
    <property type="entry name" value="Phage_A118_VSP1"/>
</dbReference>
<feature type="region of interest" description="Disordered" evidence="1">
    <location>
        <begin position="396"/>
        <end position="436"/>
    </location>
</feature>